<dbReference type="EMBL" id="JAJJMB010001716">
    <property type="protein sequence ID" value="KAI3955694.1"/>
    <property type="molecule type" value="Genomic_DNA"/>
</dbReference>
<protein>
    <submittedName>
        <fullName evidence="1">Uncharacterized protein</fullName>
    </submittedName>
</protein>
<dbReference type="Proteomes" id="UP001202328">
    <property type="component" value="Unassembled WGS sequence"/>
</dbReference>
<organism evidence="1 2">
    <name type="scientific">Papaver atlanticum</name>
    <dbReference type="NCBI Taxonomy" id="357466"/>
    <lineage>
        <taxon>Eukaryota</taxon>
        <taxon>Viridiplantae</taxon>
        <taxon>Streptophyta</taxon>
        <taxon>Embryophyta</taxon>
        <taxon>Tracheophyta</taxon>
        <taxon>Spermatophyta</taxon>
        <taxon>Magnoliopsida</taxon>
        <taxon>Ranunculales</taxon>
        <taxon>Papaveraceae</taxon>
        <taxon>Papaveroideae</taxon>
        <taxon>Papaver</taxon>
    </lineage>
</organism>
<evidence type="ECO:0000313" key="2">
    <source>
        <dbReference type="Proteomes" id="UP001202328"/>
    </source>
</evidence>
<feature type="non-terminal residue" evidence="1">
    <location>
        <position position="73"/>
    </location>
</feature>
<accession>A0AAD4TDD1</accession>
<name>A0AAD4TDD1_9MAGN</name>
<comment type="caution">
    <text evidence="1">The sequence shown here is derived from an EMBL/GenBank/DDBJ whole genome shotgun (WGS) entry which is preliminary data.</text>
</comment>
<keyword evidence="2" id="KW-1185">Reference proteome</keyword>
<reference evidence="1" key="1">
    <citation type="submission" date="2022-04" db="EMBL/GenBank/DDBJ databases">
        <title>A functionally conserved STORR gene fusion in Papaver species that diverged 16.8 million years ago.</title>
        <authorList>
            <person name="Catania T."/>
        </authorList>
    </citation>
    <scope>NUCLEOTIDE SEQUENCE</scope>
    <source>
        <strain evidence="1">S-188037</strain>
    </source>
</reference>
<gene>
    <name evidence="1" type="ORF">MKW98_006054</name>
</gene>
<dbReference type="AlphaFoldDB" id="A0AAD4TDD1"/>
<evidence type="ECO:0000313" key="1">
    <source>
        <dbReference type="EMBL" id="KAI3955694.1"/>
    </source>
</evidence>
<sequence>MNAQGDVETHDVPPLDAVKFLADKCNALMENLGLETLDGNENDGDYPQQPYEFREKIEHLEETVDMTVAFGEY</sequence>
<proteinExistence type="predicted"/>